<dbReference type="PANTHER" id="PTHR46056:SF12">
    <property type="entry name" value="LONG-CHAIN-ALCOHOL OXIDASE"/>
    <property type="match status" value="1"/>
</dbReference>
<evidence type="ECO:0000256" key="1">
    <source>
        <dbReference type="ARBA" id="ARBA00010790"/>
    </source>
</evidence>
<comment type="similarity">
    <text evidence="1">Belongs to the GMC oxidoreductase family.</text>
</comment>
<dbReference type="Pfam" id="PF13450">
    <property type="entry name" value="NAD_binding_8"/>
    <property type="match status" value="1"/>
</dbReference>
<reference evidence="8" key="1">
    <citation type="journal article" date="2019" name="Int. J. Syst. Evol. Microbiol.">
        <title>The Global Catalogue of Microorganisms (GCM) 10K type strain sequencing project: providing services to taxonomists for standard genome sequencing and annotation.</title>
        <authorList>
            <consortium name="The Broad Institute Genomics Platform"/>
            <consortium name="The Broad Institute Genome Sequencing Center for Infectious Disease"/>
            <person name="Wu L."/>
            <person name="Ma J."/>
        </authorList>
    </citation>
    <scope>NUCLEOTIDE SEQUENCE [LARGE SCALE GENOMIC DNA]</scope>
    <source>
        <strain evidence="8">JCM 15933</strain>
    </source>
</reference>
<keyword evidence="8" id="KW-1185">Reference proteome</keyword>
<comment type="caution">
    <text evidence="7">The sequence shown here is derived from an EMBL/GenBank/DDBJ whole genome shotgun (WGS) entry which is preliminary data.</text>
</comment>
<dbReference type="InterPro" id="IPR007867">
    <property type="entry name" value="GMC_OxRtase_C"/>
</dbReference>
<accession>A0ABP4NW36</accession>
<dbReference type="InterPro" id="IPR036188">
    <property type="entry name" value="FAD/NAD-bd_sf"/>
</dbReference>
<dbReference type="InterPro" id="IPR000172">
    <property type="entry name" value="GMC_OxRdtase_N"/>
</dbReference>
<keyword evidence="2" id="KW-0285">Flavoprotein</keyword>
<evidence type="ECO:0000256" key="3">
    <source>
        <dbReference type="ARBA" id="ARBA00022827"/>
    </source>
</evidence>
<gene>
    <name evidence="7" type="ORF">GCM10009827_106400</name>
</gene>
<evidence type="ECO:0000313" key="7">
    <source>
        <dbReference type="EMBL" id="GAA1567396.1"/>
    </source>
</evidence>
<name>A0ABP4NW36_9ACTN</name>
<proteinExistence type="inferred from homology"/>
<dbReference type="PANTHER" id="PTHR46056">
    <property type="entry name" value="LONG-CHAIN-ALCOHOL OXIDASE"/>
    <property type="match status" value="1"/>
</dbReference>
<keyword evidence="4" id="KW-0560">Oxidoreductase</keyword>
<protein>
    <submittedName>
        <fullName evidence="7">GMC family oxidoreductase</fullName>
    </submittedName>
</protein>
<organism evidence="7 8">
    <name type="scientific">Dactylosporangium maewongense</name>
    <dbReference type="NCBI Taxonomy" id="634393"/>
    <lineage>
        <taxon>Bacteria</taxon>
        <taxon>Bacillati</taxon>
        <taxon>Actinomycetota</taxon>
        <taxon>Actinomycetes</taxon>
        <taxon>Micromonosporales</taxon>
        <taxon>Micromonosporaceae</taxon>
        <taxon>Dactylosporangium</taxon>
    </lineage>
</organism>
<dbReference type="EMBL" id="BAAAQD010000038">
    <property type="protein sequence ID" value="GAA1567396.1"/>
    <property type="molecule type" value="Genomic_DNA"/>
</dbReference>
<dbReference type="Pfam" id="PF00732">
    <property type="entry name" value="GMC_oxred_N"/>
    <property type="match status" value="1"/>
</dbReference>
<dbReference type="SUPFAM" id="SSF51905">
    <property type="entry name" value="FAD/NAD(P)-binding domain"/>
    <property type="match status" value="1"/>
</dbReference>
<keyword evidence="3" id="KW-0274">FAD</keyword>
<dbReference type="Proteomes" id="UP001501470">
    <property type="component" value="Unassembled WGS sequence"/>
</dbReference>
<evidence type="ECO:0000259" key="6">
    <source>
        <dbReference type="Pfam" id="PF05199"/>
    </source>
</evidence>
<dbReference type="SUPFAM" id="SSF54373">
    <property type="entry name" value="FAD-linked reductases, C-terminal domain"/>
    <property type="match status" value="1"/>
</dbReference>
<feature type="domain" description="Glucose-methanol-choline oxidoreductase C-terminal" evidence="6">
    <location>
        <begin position="406"/>
        <end position="523"/>
    </location>
</feature>
<evidence type="ECO:0000313" key="8">
    <source>
        <dbReference type="Proteomes" id="UP001501470"/>
    </source>
</evidence>
<dbReference type="Gene3D" id="3.50.50.60">
    <property type="entry name" value="FAD/NAD(P)-binding domain"/>
    <property type="match status" value="2"/>
</dbReference>
<sequence length="541" mass="59024">MKPTNDMADVLIVGAGASGGVAAKHLAEAGFKVVVLEQGNWVDRSELPGNKPEFALLSAKQWHPDPNVRGKKDDYPVDNSESDVPMWMYGGVGGSSILYAACWSRALPSDFRVRTLDGVADDWPISYEELEPFYNLMDVEMGVSGLAGNPAYPAGYNPPLPPFPINKTGRKAAEGMNKLGWHWWPGYDSIPSNAPHHSQAQCVRYGICRMGCPSGAKGSTDVTHFPAAMRAGAKVISGARVAQVTTDERGLANGAVYIKDGQQYFQPASLVILSSNAIGTARLLLMSASNRHPDGLGNSSGLVGKRLMVHPYATSVGIYEDQLDDWVGPSQYIESMQFYETEASRGFVRGCKWLLMPSDSPLQTVSRWTTGEGVRDEEFWGDQFTVKMRQAVGHLLEWAVVPEDLPEETNYVSLSPDLQDSDGLPAPKIHYRTSENTHKMLDFNLARTLEAHQAAGAVRTWVTERNRTSGHIMGTAKMGNDPESSVVDKYCRSHDVPNLFVIDGSVFPTSTGVNITATICANAKRVATYISDNHTNLEVAR</sequence>
<evidence type="ECO:0000259" key="5">
    <source>
        <dbReference type="Pfam" id="PF00732"/>
    </source>
</evidence>
<evidence type="ECO:0000256" key="2">
    <source>
        <dbReference type="ARBA" id="ARBA00022630"/>
    </source>
</evidence>
<evidence type="ECO:0000256" key="4">
    <source>
        <dbReference type="ARBA" id="ARBA00023002"/>
    </source>
</evidence>
<feature type="domain" description="Glucose-methanol-choline oxidoreductase N-terminal" evidence="5">
    <location>
        <begin position="90"/>
        <end position="311"/>
    </location>
</feature>
<dbReference type="Pfam" id="PF05199">
    <property type="entry name" value="GMC_oxred_C"/>
    <property type="match status" value="1"/>
</dbReference>
<dbReference type="RefSeq" id="WP_344513432.1">
    <property type="nucleotide sequence ID" value="NZ_BAAAQD010000038.1"/>
</dbReference>